<organism evidence="3 4">
    <name type="scientific">Rhodoblastus acidophilus</name>
    <name type="common">Rhodopseudomonas acidophila</name>
    <dbReference type="NCBI Taxonomy" id="1074"/>
    <lineage>
        <taxon>Bacteria</taxon>
        <taxon>Pseudomonadati</taxon>
        <taxon>Pseudomonadota</taxon>
        <taxon>Alphaproteobacteria</taxon>
        <taxon>Hyphomicrobiales</taxon>
        <taxon>Rhodoblastaceae</taxon>
        <taxon>Rhodoblastus</taxon>
    </lineage>
</organism>
<evidence type="ECO:0000259" key="2">
    <source>
        <dbReference type="Pfam" id="PF07786"/>
    </source>
</evidence>
<dbReference type="RefSeq" id="WP_155447448.1">
    <property type="nucleotide sequence ID" value="NZ_JAOQNR010000019.1"/>
</dbReference>
<evidence type="ECO:0000313" key="4">
    <source>
        <dbReference type="Proteomes" id="UP000439113"/>
    </source>
</evidence>
<dbReference type="Pfam" id="PF07786">
    <property type="entry name" value="HGSNAT_cat"/>
    <property type="match status" value="1"/>
</dbReference>
<accession>A0A6N8DQ83</accession>
<name>A0A6N8DQ83_RHOAC</name>
<feature type="transmembrane region" description="Helical" evidence="1">
    <location>
        <begin position="84"/>
        <end position="101"/>
    </location>
</feature>
<keyword evidence="1" id="KW-0812">Transmembrane</keyword>
<feature type="transmembrane region" description="Helical" evidence="1">
    <location>
        <begin position="133"/>
        <end position="151"/>
    </location>
</feature>
<protein>
    <submittedName>
        <fullName evidence="3">DUF1624 domain-containing protein</fullName>
    </submittedName>
</protein>
<feature type="transmembrane region" description="Helical" evidence="1">
    <location>
        <begin position="171"/>
        <end position="190"/>
    </location>
</feature>
<gene>
    <name evidence="3" type="ORF">GJ654_17405</name>
</gene>
<dbReference type="Proteomes" id="UP000439113">
    <property type="component" value="Unassembled WGS sequence"/>
</dbReference>
<evidence type="ECO:0000256" key="1">
    <source>
        <dbReference type="SAM" id="Phobius"/>
    </source>
</evidence>
<dbReference type="OrthoDB" id="9807591at2"/>
<keyword evidence="1" id="KW-1133">Transmembrane helix</keyword>
<feature type="transmembrane region" description="Helical" evidence="1">
    <location>
        <begin position="7"/>
        <end position="26"/>
    </location>
</feature>
<comment type="caution">
    <text evidence="3">The sequence shown here is derived from an EMBL/GenBank/DDBJ whole genome shotgun (WGS) entry which is preliminary data.</text>
</comment>
<keyword evidence="1" id="KW-0472">Membrane</keyword>
<dbReference type="InterPro" id="IPR012429">
    <property type="entry name" value="HGSNAT_cat"/>
</dbReference>
<dbReference type="EMBL" id="WNKS01000021">
    <property type="protein sequence ID" value="MTV32762.1"/>
    <property type="molecule type" value="Genomic_DNA"/>
</dbReference>
<evidence type="ECO:0000313" key="3">
    <source>
        <dbReference type="EMBL" id="MTV32762.1"/>
    </source>
</evidence>
<sequence length="307" mass="32862">MSRRLPWIDAARGGALLAMAAYHLTWDLAEFHWIDGAVVASRAFHFLGHGIAASFLALSGYSLALARRARGKTLWRDPHYWRRWGQIVAAAVAVTLASYRLFPEAPIFFGILHCIALSSLIALPFVEAPVAVTILAAGLAFAAPLLASSLFDAPLWWWTGLSAIKPASNDYRPLLPWLGFMLLGVGLARLPARAERGPAQPFIKPLALLGRHSLAFYLIHQPVLYGALALIGPQAAIDEAGFLAQCAAQCAGSGVDAAHCEASCGCVVMRAKSAGRWRALALNTLDEAQKTATHEDAVACYADAAAR</sequence>
<proteinExistence type="predicted"/>
<feature type="transmembrane region" description="Helical" evidence="1">
    <location>
        <begin position="107"/>
        <end position="126"/>
    </location>
</feature>
<feature type="domain" description="Heparan-alpha-glucosaminide N-acetyltransferase catalytic" evidence="2">
    <location>
        <begin position="4"/>
        <end position="222"/>
    </location>
</feature>
<dbReference type="AlphaFoldDB" id="A0A6N8DQ83"/>
<reference evidence="3 4" key="1">
    <citation type="submission" date="2019-11" db="EMBL/GenBank/DDBJ databases">
        <title>Whole-genome sequence of a Rhodoblastus acidophilus DSM 142.</title>
        <authorList>
            <person name="Kyndt J.A."/>
            <person name="Meyer T.E."/>
        </authorList>
    </citation>
    <scope>NUCLEOTIDE SEQUENCE [LARGE SCALE GENOMIC DNA]</scope>
    <source>
        <strain evidence="3 4">DSM 142</strain>
    </source>
</reference>
<feature type="transmembrane region" description="Helical" evidence="1">
    <location>
        <begin position="46"/>
        <end position="64"/>
    </location>
</feature>